<keyword evidence="3" id="KW-0238">DNA-binding</keyword>
<dbReference type="InterPro" id="IPR000055">
    <property type="entry name" value="Restrct_endonuc_typeI_TRD"/>
</dbReference>
<gene>
    <name evidence="6" type="ORF">SAMN05660653_03117</name>
</gene>
<dbReference type="OrthoDB" id="5363772at2"/>
<dbReference type="InterPro" id="IPR044946">
    <property type="entry name" value="Restrct_endonuc_typeI_TRD_sf"/>
</dbReference>
<feature type="domain" description="Type I restriction modification DNA specificity" evidence="5">
    <location>
        <begin position="256"/>
        <end position="382"/>
    </location>
</feature>
<evidence type="ECO:0000313" key="7">
    <source>
        <dbReference type="Proteomes" id="UP000198771"/>
    </source>
</evidence>
<name>A0A1G6EUU8_9BACT</name>
<feature type="coiled-coil region" evidence="4">
    <location>
        <begin position="365"/>
        <end position="392"/>
    </location>
</feature>
<dbReference type="InterPro" id="IPR052021">
    <property type="entry name" value="Type-I_RS_S_subunit"/>
</dbReference>
<dbReference type="Pfam" id="PF01420">
    <property type="entry name" value="Methylase_S"/>
    <property type="match status" value="2"/>
</dbReference>
<evidence type="ECO:0000256" key="2">
    <source>
        <dbReference type="ARBA" id="ARBA00022747"/>
    </source>
</evidence>
<protein>
    <submittedName>
        <fullName evidence="6">Type I restriction enzyme, S subunit</fullName>
    </submittedName>
</protein>
<dbReference type="RefSeq" id="WP_161946371.1">
    <property type="nucleotide sequence ID" value="NZ_FMXO01000022.1"/>
</dbReference>
<reference evidence="6 7" key="1">
    <citation type="submission" date="2016-10" db="EMBL/GenBank/DDBJ databases">
        <authorList>
            <person name="de Groot N.N."/>
        </authorList>
    </citation>
    <scope>NUCLEOTIDE SEQUENCE [LARGE SCALE GENOMIC DNA]</scope>
    <source>
        <strain evidence="6 7">ASO4-2</strain>
    </source>
</reference>
<keyword evidence="4" id="KW-0175">Coiled coil</keyword>
<dbReference type="GO" id="GO:0009307">
    <property type="term" value="P:DNA restriction-modification system"/>
    <property type="evidence" value="ECO:0007669"/>
    <property type="project" value="UniProtKB-KW"/>
</dbReference>
<evidence type="ECO:0000256" key="4">
    <source>
        <dbReference type="SAM" id="Coils"/>
    </source>
</evidence>
<dbReference type="EMBL" id="FMXO01000022">
    <property type="protein sequence ID" value="SDB60595.1"/>
    <property type="molecule type" value="Genomic_DNA"/>
</dbReference>
<dbReference type="SUPFAM" id="SSF116734">
    <property type="entry name" value="DNA methylase specificity domain"/>
    <property type="match status" value="2"/>
</dbReference>
<proteinExistence type="inferred from homology"/>
<dbReference type="Proteomes" id="UP000198771">
    <property type="component" value="Unassembled WGS sequence"/>
</dbReference>
<keyword evidence="2" id="KW-0680">Restriction system</keyword>
<evidence type="ECO:0000259" key="5">
    <source>
        <dbReference type="Pfam" id="PF01420"/>
    </source>
</evidence>
<dbReference type="PANTHER" id="PTHR30408:SF12">
    <property type="entry name" value="TYPE I RESTRICTION ENZYME MJAVIII SPECIFICITY SUBUNIT"/>
    <property type="match status" value="1"/>
</dbReference>
<sequence>MSEKTVWPMIPLGNLLKQVRRPVSVKKDAIYREIGIRSHCKGIFHKPETTGEKIGEKRVFWIEPDCLVLNIVFAWEQAVAMTSNTEAGMIASHRFPMYCSRNGKLLPEYAWRYFTTPRGKYDLNVASPGGAGRNKTLGQEEFKQLKIPVPPLEYQRKAVSVLSTADQAIASLEKLISAKRTLKKGLAQQLLTGLRRLPGFSKPWGMQRLGNLVTLHFSGIDKKTHADEVPVRLCNYTDVFYNDRITSDMSFMQATASKSEIENFSLKQWDVIITKDSETPDDIGKPAVVMQDMSGVVCGYHLAILRPMAVDGSFLAQLLRLTRTRYELYRIANGVTRFGLGQSSLRHLDLSVPDQSEQTCIAAVLGTADREIALLEKKHAALRELKKGLMQKLLTGSVNQKAEVDSGL</sequence>
<dbReference type="STRING" id="617002.SAMN05660653_03117"/>
<feature type="domain" description="Type I restriction modification DNA specificity" evidence="5">
    <location>
        <begin position="125"/>
        <end position="175"/>
    </location>
</feature>
<keyword evidence="7" id="KW-1185">Reference proteome</keyword>
<evidence type="ECO:0000256" key="3">
    <source>
        <dbReference type="ARBA" id="ARBA00023125"/>
    </source>
</evidence>
<evidence type="ECO:0000256" key="1">
    <source>
        <dbReference type="ARBA" id="ARBA00010923"/>
    </source>
</evidence>
<evidence type="ECO:0000313" key="6">
    <source>
        <dbReference type="EMBL" id="SDB60595.1"/>
    </source>
</evidence>
<dbReference type="AlphaFoldDB" id="A0A1G6EUU8"/>
<dbReference type="PANTHER" id="PTHR30408">
    <property type="entry name" value="TYPE-1 RESTRICTION ENZYME ECOKI SPECIFICITY PROTEIN"/>
    <property type="match status" value="1"/>
</dbReference>
<comment type="similarity">
    <text evidence="1">Belongs to the type-I restriction system S methylase family.</text>
</comment>
<accession>A0A1G6EUU8</accession>
<dbReference type="Gene3D" id="3.90.220.20">
    <property type="entry name" value="DNA methylase specificity domains"/>
    <property type="match status" value="2"/>
</dbReference>
<organism evidence="6 7">
    <name type="scientific">Desulfonatronum thiosulfatophilum</name>
    <dbReference type="NCBI Taxonomy" id="617002"/>
    <lineage>
        <taxon>Bacteria</taxon>
        <taxon>Pseudomonadati</taxon>
        <taxon>Thermodesulfobacteriota</taxon>
        <taxon>Desulfovibrionia</taxon>
        <taxon>Desulfovibrionales</taxon>
        <taxon>Desulfonatronaceae</taxon>
        <taxon>Desulfonatronum</taxon>
    </lineage>
</organism>
<dbReference type="GO" id="GO:0003677">
    <property type="term" value="F:DNA binding"/>
    <property type="evidence" value="ECO:0007669"/>
    <property type="project" value="UniProtKB-KW"/>
</dbReference>